<dbReference type="AlphaFoldDB" id="A0A401Z0L1"/>
<dbReference type="PANTHER" id="PTHR21198:SF7">
    <property type="entry name" value="ASPARTATE-GLUTAMATE RACEMASE FAMILY"/>
    <property type="match status" value="1"/>
</dbReference>
<dbReference type="EMBL" id="BIFH01000038">
    <property type="protein sequence ID" value="GCE00306.1"/>
    <property type="molecule type" value="Genomic_DNA"/>
</dbReference>
<proteinExistence type="inferred from homology"/>
<dbReference type="Proteomes" id="UP000286931">
    <property type="component" value="Unassembled WGS sequence"/>
</dbReference>
<dbReference type="PANTHER" id="PTHR21198">
    <property type="entry name" value="GLUTAMATE RACEMASE"/>
    <property type="match status" value="1"/>
</dbReference>
<dbReference type="InterPro" id="IPR004380">
    <property type="entry name" value="Asp_race"/>
</dbReference>
<dbReference type="InterPro" id="IPR015942">
    <property type="entry name" value="Asp/Glu/hydantoin_racemase"/>
</dbReference>
<protein>
    <submittedName>
        <fullName evidence="4">Aspartate racemase</fullName>
    </submittedName>
</protein>
<accession>A0A401Z0L1</accession>
<sequence>MTKRIGIVGGVGPLASVYFYERLLRLSGASDDADYPAAVLVAEPMPSRIEHLLGRGESPLPQLLNTVEQLERAGADVIAIPSATTHAYRTELCDAVGVPVFDLLAETGVALRRRRLRRPLLLATEATAELRLYEPHLAPDTIARYPDAERQARTDDFIERVKRGDPVEALRGEFARWIEGLPSRRTGDPDCVVLACTELSVIAPPRASRVPVVDVTDVLARAILAPGDAPSRPVRAAATPSETQRDAMSGEQP</sequence>
<evidence type="ECO:0000256" key="1">
    <source>
        <dbReference type="ARBA" id="ARBA00007847"/>
    </source>
</evidence>
<evidence type="ECO:0000313" key="5">
    <source>
        <dbReference type="Proteomes" id="UP000286931"/>
    </source>
</evidence>
<comment type="caution">
    <text evidence="4">The sequence shown here is derived from an EMBL/GenBank/DDBJ whole genome shotgun (WGS) entry which is preliminary data.</text>
</comment>
<evidence type="ECO:0000256" key="3">
    <source>
        <dbReference type="SAM" id="MobiDB-lite"/>
    </source>
</evidence>
<keyword evidence="5" id="KW-1185">Reference proteome</keyword>
<dbReference type="GO" id="GO:0047661">
    <property type="term" value="F:amino-acid racemase activity"/>
    <property type="evidence" value="ECO:0007669"/>
    <property type="project" value="InterPro"/>
</dbReference>
<dbReference type="Gene3D" id="3.40.50.1860">
    <property type="match status" value="2"/>
</dbReference>
<dbReference type="InterPro" id="IPR001920">
    <property type="entry name" value="Asp/Glu_race"/>
</dbReference>
<evidence type="ECO:0000313" key="4">
    <source>
        <dbReference type="EMBL" id="GCE00306.1"/>
    </source>
</evidence>
<dbReference type="OrthoDB" id="9803739at2"/>
<keyword evidence="2" id="KW-0413">Isomerase</keyword>
<organism evidence="4 5">
    <name type="scientific">Embleya hyalina</name>
    <dbReference type="NCBI Taxonomy" id="516124"/>
    <lineage>
        <taxon>Bacteria</taxon>
        <taxon>Bacillati</taxon>
        <taxon>Actinomycetota</taxon>
        <taxon>Actinomycetes</taxon>
        <taxon>Kitasatosporales</taxon>
        <taxon>Streptomycetaceae</taxon>
        <taxon>Embleya</taxon>
    </lineage>
</organism>
<dbReference type="InterPro" id="IPR033134">
    <property type="entry name" value="Asp/Glu_racemase_AS_2"/>
</dbReference>
<dbReference type="PROSITE" id="PS00924">
    <property type="entry name" value="ASP_GLU_RACEMASE_2"/>
    <property type="match status" value="1"/>
</dbReference>
<dbReference type="NCBIfam" id="TIGR00035">
    <property type="entry name" value="asp_race"/>
    <property type="match status" value="1"/>
</dbReference>
<name>A0A401Z0L1_9ACTN</name>
<reference evidence="4 5" key="1">
    <citation type="submission" date="2018-12" db="EMBL/GenBank/DDBJ databases">
        <title>Draft genome sequence of Embleya hyalina NBRC 13850T.</title>
        <authorList>
            <person name="Komaki H."/>
            <person name="Hosoyama A."/>
            <person name="Kimura A."/>
            <person name="Ichikawa N."/>
            <person name="Tamura T."/>
        </authorList>
    </citation>
    <scope>NUCLEOTIDE SEQUENCE [LARGE SCALE GENOMIC DNA]</scope>
    <source>
        <strain evidence="4 5">NBRC 13850</strain>
    </source>
</reference>
<dbReference type="Pfam" id="PF01177">
    <property type="entry name" value="Asp_Glu_race"/>
    <property type="match status" value="1"/>
</dbReference>
<dbReference type="SUPFAM" id="SSF53681">
    <property type="entry name" value="Aspartate/glutamate racemase"/>
    <property type="match status" value="2"/>
</dbReference>
<evidence type="ECO:0000256" key="2">
    <source>
        <dbReference type="ARBA" id="ARBA00023235"/>
    </source>
</evidence>
<dbReference type="RefSeq" id="WP_126642036.1">
    <property type="nucleotide sequence ID" value="NZ_BIFH01000038.1"/>
</dbReference>
<gene>
    <name evidence="4" type="ORF">EHYA_08031</name>
</gene>
<feature type="region of interest" description="Disordered" evidence="3">
    <location>
        <begin position="228"/>
        <end position="253"/>
    </location>
</feature>
<comment type="similarity">
    <text evidence="1">Belongs to the aspartate/glutamate racemases family.</text>
</comment>